<name>A0A6A6CW47_ZASCE</name>
<evidence type="ECO:0000256" key="1">
    <source>
        <dbReference type="SAM" id="MobiDB-lite"/>
    </source>
</evidence>
<organism evidence="2 3">
    <name type="scientific">Zasmidium cellare ATCC 36951</name>
    <dbReference type="NCBI Taxonomy" id="1080233"/>
    <lineage>
        <taxon>Eukaryota</taxon>
        <taxon>Fungi</taxon>
        <taxon>Dikarya</taxon>
        <taxon>Ascomycota</taxon>
        <taxon>Pezizomycotina</taxon>
        <taxon>Dothideomycetes</taxon>
        <taxon>Dothideomycetidae</taxon>
        <taxon>Mycosphaerellales</taxon>
        <taxon>Mycosphaerellaceae</taxon>
        <taxon>Zasmidium</taxon>
    </lineage>
</organism>
<dbReference type="Proteomes" id="UP000799537">
    <property type="component" value="Unassembled WGS sequence"/>
</dbReference>
<keyword evidence="3" id="KW-1185">Reference proteome</keyword>
<feature type="compositionally biased region" description="Polar residues" evidence="1">
    <location>
        <begin position="157"/>
        <end position="166"/>
    </location>
</feature>
<gene>
    <name evidence="2" type="ORF">M409DRAFT_52235</name>
</gene>
<feature type="region of interest" description="Disordered" evidence="1">
    <location>
        <begin position="147"/>
        <end position="182"/>
    </location>
</feature>
<dbReference type="AlphaFoldDB" id="A0A6A6CW47"/>
<reference evidence="2" key="1">
    <citation type="journal article" date="2020" name="Stud. Mycol.">
        <title>101 Dothideomycetes genomes: a test case for predicting lifestyles and emergence of pathogens.</title>
        <authorList>
            <person name="Haridas S."/>
            <person name="Albert R."/>
            <person name="Binder M."/>
            <person name="Bloem J."/>
            <person name="Labutti K."/>
            <person name="Salamov A."/>
            <person name="Andreopoulos B."/>
            <person name="Baker S."/>
            <person name="Barry K."/>
            <person name="Bills G."/>
            <person name="Bluhm B."/>
            <person name="Cannon C."/>
            <person name="Castanera R."/>
            <person name="Culley D."/>
            <person name="Daum C."/>
            <person name="Ezra D."/>
            <person name="Gonzalez J."/>
            <person name="Henrissat B."/>
            <person name="Kuo A."/>
            <person name="Liang C."/>
            <person name="Lipzen A."/>
            <person name="Lutzoni F."/>
            <person name="Magnuson J."/>
            <person name="Mondo S."/>
            <person name="Nolan M."/>
            <person name="Ohm R."/>
            <person name="Pangilinan J."/>
            <person name="Park H.-J."/>
            <person name="Ramirez L."/>
            <person name="Alfaro M."/>
            <person name="Sun H."/>
            <person name="Tritt A."/>
            <person name="Yoshinaga Y."/>
            <person name="Zwiers L.-H."/>
            <person name="Turgeon B."/>
            <person name="Goodwin S."/>
            <person name="Spatafora J."/>
            <person name="Crous P."/>
            <person name="Grigoriev I."/>
        </authorList>
    </citation>
    <scope>NUCLEOTIDE SEQUENCE</scope>
    <source>
        <strain evidence="2">ATCC 36951</strain>
    </source>
</reference>
<dbReference type="GeneID" id="54565294"/>
<protein>
    <submittedName>
        <fullName evidence="2">Uncharacterized protein</fullName>
    </submittedName>
</protein>
<accession>A0A6A6CW47</accession>
<evidence type="ECO:0000313" key="3">
    <source>
        <dbReference type="Proteomes" id="UP000799537"/>
    </source>
</evidence>
<sequence>MPKAKMPTITPLSKSAPVIPELQLPPPILLPANPFGDMSTSVRRDSSTGEEQVPIIVSSPINVAGTWHEVQIDLIQRFRALNHGYERLMASLRAATNLLNAQSSSQTGQLLGKQQPERGKWLHLPRGYQRYMSRACDCGFHDWPTPEPPPHHAISPATHSSPTHRTLPTEHLPPNTSHHPPDPETEIENYLDAFIISSPSRRGPDLLERGDGTLAKAVFVPEPISTPLIVLTTPDEEGGRSFVLSLEEDGRISGGVAVGGGC</sequence>
<evidence type="ECO:0000313" key="2">
    <source>
        <dbReference type="EMBL" id="KAF2169726.1"/>
    </source>
</evidence>
<dbReference type="EMBL" id="ML993587">
    <property type="protein sequence ID" value="KAF2169726.1"/>
    <property type="molecule type" value="Genomic_DNA"/>
</dbReference>
<dbReference type="RefSeq" id="XP_033670615.1">
    <property type="nucleotide sequence ID" value="XM_033812022.1"/>
</dbReference>
<proteinExistence type="predicted"/>